<gene>
    <name evidence="12" type="primary">valS</name>
    <name evidence="16" type="ordered locus">Sgly_2480</name>
</gene>
<dbReference type="InterPro" id="IPR033705">
    <property type="entry name" value="Anticodon_Ia_Val"/>
</dbReference>
<dbReference type="FunFam" id="3.40.50.620:FF:000032">
    <property type="entry name" value="Valine--tRNA ligase"/>
    <property type="match status" value="1"/>
</dbReference>
<dbReference type="CDD" id="cd07962">
    <property type="entry name" value="Anticodon_Ia_Val"/>
    <property type="match status" value="1"/>
</dbReference>
<dbReference type="STRING" id="645991.Sgly_2480"/>
<name>F0SVY1_SYNGF</name>
<dbReference type="InterPro" id="IPR019499">
    <property type="entry name" value="Val-tRNA_synth_tRNA-bd"/>
</dbReference>
<dbReference type="NCBIfam" id="TIGR00422">
    <property type="entry name" value="valS"/>
    <property type="match status" value="1"/>
</dbReference>
<dbReference type="Gene3D" id="3.40.50.620">
    <property type="entry name" value="HUPs"/>
    <property type="match status" value="2"/>
</dbReference>
<keyword evidence="7 12" id="KW-0648">Protein biosynthesis</keyword>
<evidence type="ECO:0000256" key="5">
    <source>
        <dbReference type="ARBA" id="ARBA00022741"/>
    </source>
</evidence>
<organism evidence="16 17">
    <name type="scientific">Syntrophobotulus glycolicus (strain DSM 8271 / FlGlyR)</name>
    <dbReference type="NCBI Taxonomy" id="645991"/>
    <lineage>
        <taxon>Bacteria</taxon>
        <taxon>Bacillati</taxon>
        <taxon>Bacillota</taxon>
        <taxon>Clostridia</taxon>
        <taxon>Eubacteriales</taxon>
        <taxon>Desulfitobacteriaceae</taxon>
        <taxon>Syntrophobotulus</taxon>
    </lineage>
</organism>
<dbReference type="PANTHER" id="PTHR11946:SF93">
    <property type="entry name" value="VALINE--TRNA LIGASE, CHLOROPLASTIC_MITOCHONDRIAL 2"/>
    <property type="match status" value="1"/>
</dbReference>
<dbReference type="InterPro" id="IPR001412">
    <property type="entry name" value="aa-tRNA-synth_I_CS"/>
</dbReference>
<evidence type="ECO:0000256" key="1">
    <source>
        <dbReference type="ARBA" id="ARBA00004496"/>
    </source>
</evidence>
<comment type="similarity">
    <text evidence="11 12">Belongs to the class-I aminoacyl-tRNA synthetase family. ValS type 1 subfamily.</text>
</comment>
<comment type="domain">
    <text evidence="12">ValRS has two distinct active sites: one for aminoacylation and one for editing. The misactivated threonine is translocated from the active site to the editing site.</text>
</comment>
<comment type="subcellular location">
    <subcellularLocation>
        <location evidence="1 12">Cytoplasm</location>
    </subcellularLocation>
</comment>
<dbReference type="OrthoDB" id="9810365at2"/>
<dbReference type="Pfam" id="PF00133">
    <property type="entry name" value="tRNA-synt_1"/>
    <property type="match status" value="1"/>
</dbReference>
<dbReference type="Proteomes" id="UP000007488">
    <property type="component" value="Chromosome"/>
</dbReference>
<keyword evidence="9 12" id="KW-0030">Aminoacyl-tRNA synthetase</keyword>
<evidence type="ECO:0000256" key="11">
    <source>
        <dbReference type="ARBA" id="ARBA00060830"/>
    </source>
</evidence>
<feature type="coiled-coil region" evidence="12">
    <location>
        <begin position="831"/>
        <end position="886"/>
    </location>
</feature>
<evidence type="ECO:0000256" key="6">
    <source>
        <dbReference type="ARBA" id="ARBA00022840"/>
    </source>
</evidence>
<evidence type="ECO:0000256" key="12">
    <source>
        <dbReference type="HAMAP-Rule" id="MF_02004"/>
    </source>
</evidence>
<keyword evidence="3 12" id="KW-0963">Cytoplasm</keyword>
<keyword evidence="4 12" id="KW-0436">Ligase</keyword>
<dbReference type="InterPro" id="IPR002300">
    <property type="entry name" value="aa-tRNA-synth_Ia"/>
</dbReference>
<dbReference type="SUPFAM" id="SSF52374">
    <property type="entry name" value="Nucleotidylyl transferase"/>
    <property type="match status" value="1"/>
</dbReference>
<sequence length="892" mass="101485">MREEKDMAKTYEPDQVEGKWYKFWEENGFFQPEAAGDKETAPGKDAAGNREAFSIVMPPPNVTGFLHLGHAMDSTLQDILARYKRMQGYDTLWLPGTDHAGIATQAKVEEKLAEEGTSRQELGREKFLERVWQWKEQYGGKITQQLRRLGASCDWSRERFTMDAGCSEAVREVFVKLYEQGLIYRGNYIVNWCSKCHTTISDIEVEHVERDGNLWHIRYPASDGGPGVVVATTRPETMLGDVAVAVHPEDERYGSLLGKTVLLPLMNREIPVIADDYVDREFGTGAVKITPAHDPNDFEMGLRHQLEQINILNQDGTVNENGGKYRGLDRYEARKLVVKDLEEQGLLVRIEPISHAVGECYRCSTVVEPLVSRQWFVKMAPLAGPAMEVVRDGRLKFVPDRFARIYTGWLENIRDWCISRQLWWGHRIPVWYCQDCGAEICVREDPAACPKCGGKNLEQDPDVLDTWFSSALWPFSTMGWPKDAEDLKKFYPTSVLVTGRDIIFFWVARMIFMGMEFMGEVPFHQVMIHGLILDAQGRKMSKSLGNGVDPLEVIDRYGADTLRFTLITGNTPGNDLRFHSEKLEASRNFVNKIWNASRFVLMNLEDFAATPGGELTLADKWILSRYDGTVKAVTTALDRFDLGEAARLLYEFIWNEFCDWYIELSKRRLYDRENSEGRHTAQRILREVLEGTMRLLHPFMPFLTEEIWQHLNVPGRTIMLQDYPKAAGCRNEKIEAEMNVLMDVIRAVRNIRAEMNVLPGRKADLILAAADHSTREILHAGIHEIKQLAMAEKITITDGKGGEPPQTASAVLNGLTVYIPLRGLLDFDKEIAKVRKEIEAGVKEKERLEGKLNNGGFIAKAPPDVVDKEREKLQAVVSRLQSLRNRLAELSL</sequence>
<evidence type="ECO:0000313" key="17">
    <source>
        <dbReference type="Proteomes" id="UP000007488"/>
    </source>
</evidence>
<dbReference type="GO" id="GO:0005524">
    <property type="term" value="F:ATP binding"/>
    <property type="evidence" value="ECO:0007669"/>
    <property type="project" value="UniProtKB-UniRule"/>
</dbReference>
<evidence type="ECO:0000256" key="10">
    <source>
        <dbReference type="ARBA" id="ARBA00047552"/>
    </source>
</evidence>
<evidence type="ECO:0000256" key="4">
    <source>
        <dbReference type="ARBA" id="ARBA00022598"/>
    </source>
</evidence>
<feature type="domain" description="Methionyl/Valyl/Leucyl/Isoleucyl-tRNA synthetase anticodon-binding" evidence="14">
    <location>
        <begin position="619"/>
        <end position="765"/>
    </location>
</feature>
<dbReference type="GO" id="GO:0006438">
    <property type="term" value="P:valyl-tRNA aminoacylation"/>
    <property type="evidence" value="ECO:0007669"/>
    <property type="project" value="UniProtKB-UniRule"/>
</dbReference>
<dbReference type="InterPro" id="IPR037118">
    <property type="entry name" value="Val-tRNA_synth_C_sf"/>
</dbReference>
<dbReference type="FunFam" id="1.10.730.10:FF:000014">
    <property type="entry name" value="Valine--tRNA ligase"/>
    <property type="match status" value="1"/>
</dbReference>
<feature type="short sequence motif" description="'KMSKS' region" evidence="12">
    <location>
        <begin position="539"/>
        <end position="543"/>
    </location>
</feature>
<dbReference type="HAMAP" id="MF_02004">
    <property type="entry name" value="Val_tRNA_synth_type1"/>
    <property type="match status" value="1"/>
</dbReference>
<dbReference type="SUPFAM" id="SSF46589">
    <property type="entry name" value="tRNA-binding arm"/>
    <property type="match status" value="1"/>
</dbReference>
<dbReference type="RefSeq" id="WP_013625630.1">
    <property type="nucleotide sequence ID" value="NC_015172.1"/>
</dbReference>
<dbReference type="PANTHER" id="PTHR11946">
    <property type="entry name" value="VALYL-TRNA SYNTHETASES"/>
    <property type="match status" value="1"/>
</dbReference>
<dbReference type="FunFam" id="1.10.287.380:FF:000001">
    <property type="entry name" value="Valine--tRNA ligase"/>
    <property type="match status" value="1"/>
</dbReference>
<dbReference type="InterPro" id="IPR002303">
    <property type="entry name" value="Valyl-tRNA_ligase"/>
</dbReference>
<dbReference type="HOGENOM" id="CLU_001493_0_2_9"/>
<evidence type="ECO:0000259" key="13">
    <source>
        <dbReference type="Pfam" id="PF00133"/>
    </source>
</evidence>
<dbReference type="InterPro" id="IPR010978">
    <property type="entry name" value="tRNA-bd_arm"/>
</dbReference>
<dbReference type="PROSITE" id="PS00178">
    <property type="entry name" value="AA_TRNA_LIGASE_I"/>
    <property type="match status" value="1"/>
</dbReference>
<dbReference type="GO" id="GO:0002161">
    <property type="term" value="F:aminoacyl-tRNA deacylase activity"/>
    <property type="evidence" value="ECO:0007669"/>
    <property type="project" value="InterPro"/>
</dbReference>
<evidence type="ECO:0000256" key="7">
    <source>
        <dbReference type="ARBA" id="ARBA00022917"/>
    </source>
</evidence>
<evidence type="ECO:0000256" key="8">
    <source>
        <dbReference type="ARBA" id="ARBA00023054"/>
    </source>
</evidence>
<dbReference type="CDD" id="cd00817">
    <property type="entry name" value="ValRS_core"/>
    <property type="match status" value="1"/>
</dbReference>
<dbReference type="NCBIfam" id="NF004349">
    <property type="entry name" value="PRK05729.1"/>
    <property type="match status" value="1"/>
</dbReference>
<keyword evidence="5 12" id="KW-0547">Nucleotide-binding</keyword>
<keyword evidence="17" id="KW-1185">Reference proteome</keyword>
<dbReference type="eggNOG" id="COG0525">
    <property type="taxonomic scope" value="Bacteria"/>
</dbReference>
<feature type="domain" description="Valyl-tRNA synthetase tRNA-binding arm" evidence="15">
    <location>
        <begin position="826"/>
        <end position="890"/>
    </location>
</feature>
<dbReference type="Pfam" id="PF08264">
    <property type="entry name" value="Anticodon_1"/>
    <property type="match status" value="1"/>
</dbReference>
<feature type="binding site" evidence="12">
    <location>
        <position position="542"/>
    </location>
    <ligand>
        <name>ATP</name>
        <dbReference type="ChEBI" id="CHEBI:30616"/>
    </ligand>
</feature>
<feature type="short sequence motif" description="'HIGH' region" evidence="12">
    <location>
        <begin position="60"/>
        <end position="70"/>
    </location>
</feature>
<dbReference type="KEGG" id="sgy:Sgly_2480"/>
<reference evidence="16 17" key="1">
    <citation type="journal article" date="2011" name="Stand. Genomic Sci.">
        <title>Complete genome sequence of Syntrophobotulus glycolicus type strain (FlGlyR).</title>
        <authorList>
            <person name="Han C."/>
            <person name="Mwirichia R."/>
            <person name="Chertkov O."/>
            <person name="Held B."/>
            <person name="Lapidus A."/>
            <person name="Nolan M."/>
            <person name="Lucas S."/>
            <person name="Hammon N."/>
            <person name="Deshpande S."/>
            <person name="Cheng J.F."/>
            <person name="Tapia R."/>
            <person name="Goodwin L."/>
            <person name="Pitluck S."/>
            <person name="Huntemann M."/>
            <person name="Liolios K."/>
            <person name="Ivanova N."/>
            <person name="Pagani I."/>
            <person name="Mavromatis K."/>
            <person name="Ovchinikova G."/>
            <person name="Pati A."/>
            <person name="Chen A."/>
            <person name="Palaniappan K."/>
            <person name="Land M."/>
            <person name="Hauser L."/>
            <person name="Brambilla E.M."/>
            <person name="Rohde M."/>
            <person name="Spring S."/>
            <person name="Sikorski J."/>
            <person name="Goker M."/>
            <person name="Woyke T."/>
            <person name="Bristow J."/>
            <person name="Eisen J.A."/>
            <person name="Markowitz V."/>
            <person name="Hugenholtz P."/>
            <person name="Kyrpides N.C."/>
            <person name="Klenk H.P."/>
            <person name="Detter J.C."/>
        </authorList>
    </citation>
    <scope>NUCLEOTIDE SEQUENCE [LARGE SCALE GENOMIC DNA]</scope>
    <source>
        <strain evidence="17">DSM 8271 / FlGlyR</strain>
    </source>
</reference>
<dbReference type="SUPFAM" id="SSF50677">
    <property type="entry name" value="ValRS/IleRS/LeuRS editing domain"/>
    <property type="match status" value="1"/>
</dbReference>
<evidence type="ECO:0000313" key="16">
    <source>
        <dbReference type="EMBL" id="ADY56765.1"/>
    </source>
</evidence>
<evidence type="ECO:0000256" key="9">
    <source>
        <dbReference type="ARBA" id="ARBA00023146"/>
    </source>
</evidence>
<dbReference type="Pfam" id="PF10458">
    <property type="entry name" value="Val_tRNA-synt_C"/>
    <property type="match status" value="1"/>
</dbReference>
<feature type="domain" description="Aminoacyl-tRNA synthetase class Ia" evidence="13">
    <location>
        <begin position="19"/>
        <end position="578"/>
    </location>
</feature>
<comment type="function">
    <text evidence="12">Catalyzes the attachment of valine to tRNA(Val). As ValRS can inadvertently accommodate and process structurally similar amino acids such as threonine, to avoid such errors, it has a 'posttransfer' editing activity that hydrolyzes mischarged Thr-tRNA(Val) in a tRNA-dependent manner.</text>
</comment>
<proteinExistence type="inferred from homology"/>
<accession>F0SVY1</accession>
<evidence type="ECO:0000259" key="14">
    <source>
        <dbReference type="Pfam" id="PF08264"/>
    </source>
</evidence>
<dbReference type="EMBL" id="CP002547">
    <property type="protein sequence ID" value="ADY56765.1"/>
    <property type="molecule type" value="Genomic_DNA"/>
</dbReference>
<protein>
    <recommendedName>
        <fullName evidence="12">Valine--tRNA ligase</fullName>
        <ecNumber evidence="12">6.1.1.9</ecNumber>
    </recommendedName>
    <alternativeName>
        <fullName evidence="12">Valyl-tRNA synthetase</fullName>
        <shortName evidence="12">ValRS</shortName>
    </alternativeName>
</protein>
<comment type="subunit">
    <text evidence="2 12">Monomer.</text>
</comment>
<dbReference type="InterPro" id="IPR013155">
    <property type="entry name" value="M/V/L/I-tRNA-synth_anticd-bd"/>
</dbReference>
<dbReference type="PRINTS" id="PR00986">
    <property type="entry name" value="TRNASYNTHVAL"/>
</dbReference>
<evidence type="ECO:0000259" key="15">
    <source>
        <dbReference type="Pfam" id="PF10458"/>
    </source>
</evidence>
<comment type="domain">
    <text evidence="12">The C-terminal coiled-coil domain is crucial for aminoacylation activity.</text>
</comment>
<keyword evidence="6 12" id="KW-0067">ATP-binding</keyword>
<evidence type="ECO:0000256" key="2">
    <source>
        <dbReference type="ARBA" id="ARBA00011245"/>
    </source>
</evidence>
<comment type="catalytic activity">
    <reaction evidence="10 12">
        <text>tRNA(Val) + L-valine + ATP = L-valyl-tRNA(Val) + AMP + diphosphate</text>
        <dbReference type="Rhea" id="RHEA:10704"/>
        <dbReference type="Rhea" id="RHEA-COMP:9672"/>
        <dbReference type="Rhea" id="RHEA-COMP:9708"/>
        <dbReference type="ChEBI" id="CHEBI:30616"/>
        <dbReference type="ChEBI" id="CHEBI:33019"/>
        <dbReference type="ChEBI" id="CHEBI:57762"/>
        <dbReference type="ChEBI" id="CHEBI:78442"/>
        <dbReference type="ChEBI" id="CHEBI:78537"/>
        <dbReference type="ChEBI" id="CHEBI:456215"/>
        <dbReference type="EC" id="6.1.1.9"/>
    </reaction>
</comment>
<dbReference type="AlphaFoldDB" id="F0SVY1"/>
<evidence type="ECO:0000256" key="3">
    <source>
        <dbReference type="ARBA" id="ARBA00022490"/>
    </source>
</evidence>
<dbReference type="GO" id="GO:0004832">
    <property type="term" value="F:valine-tRNA ligase activity"/>
    <property type="evidence" value="ECO:0007669"/>
    <property type="project" value="UniProtKB-UniRule"/>
</dbReference>
<reference evidence="17" key="2">
    <citation type="submission" date="2011-02" db="EMBL/GenBank/DDBJ databases">
        <title>The complete genome of Syntrophobotulus glycolicus DSM 8271.</title>
        <authorList>
            <person name="Lucas S."/>
            <person name="Copeland A."/>
            <person name="Lapidus A."/>
            <person name="Bruce D."/>
            <person name="Goodwin L."/>
            <person name="Pitluck S."/>
            <person name="Kyrpides N."/>
            <person name="Mavromatis K."/>
            <person name="Pagani I."/>
            <person name="Ivanova N."/>
            <person name="Mikhailova N."/>
            <person name="Chertkov O."/>
            <person name="Held B."/>
            <person name="Detter J.C."/>
            <person name="Tapia R."/>
            <person name="Han C."/>
            <person name="Land M."/>
            <person name="Hauser L."/>
            <person name="Markowitz V."/>
            <person name="Cheng J.-F."/>
            <person name="Hugenholtz P."/>
            <person name="Woyke T."/>
            <person name="Wu D."/>
            <person name="Spring S."/>
            <person name="Schroeder M."/>
            <person name="Brambilla E."/>
            <person name="Klenk H.-P."/>
            <person name="Eisen J.A."/>
        </authorList>
    </citation>
    <scope>NUCLEOTIDE SEQUENCE [LARGE SCALE GENOMIC DNA]</scope>
    <source>
        <strain evidence="17">DSM 8271 / FlGlyR</strain>
    </source>
</reference>
<dbReference type="InterPro" id="IPR009008">
    <property type="entry name" value="Val/Leu/Ile-tRNA-synth_edit"/>
</dbReference>
<dbReference type="SUPFAM" id="SSF47323">
    <property type="entry name" value="Anticodon-binding domain of a subclass of class I aminoacyl-tRNA synthetases"/>
    <property type="match status" value="1"/>
</dbReference>
<dbReference type="Gene3D" id="1.10.730.10">
    <property type="entry name" value="Isoleucyl-tRNA Synthetase, Domain 1"/>
    <property type="match status" value="1"/>
</dbReference>
<dbReference type="EC" id="6.1.1.9" evidence="12"/>
<keyword evidence="8 12" id="KW-0175">Coiled coil</keyword>
<dbReference type="Gene3D" id="1.10.287.380">
    <property type="entry name" value="Valyl-tRNA synthetase, C-terminal domain"/>
    <property type="match status" value="1"/>
</dbReference>
<dbReference type="InterPro" id="IPR009080">
    <property type="entry name" value="tRNAsynth_Ia_anticodon-bd"/>
</dbReference>
<dbReference type="InterPro" id="IPR014729">
    <property type="entry name" value="Rossmann-like_a/b/a_fold"/>
</dbReference>
<dbReference type="GO" id="GO:0005829">
    <property type="term" value="C:cytosol"/>
    <property type="evidence" value="ECO:0007669"/>
    <property type="project" value="TreeGrafter"/>
</dbReference>
<dbReference type="FunFam" id="3.40.50.620:FF:000098">
    <property type="entry name" value="Valine--tRNA ligase"/>
    <property type="match status" value="1"/>
</dbReference>